<organism evidence="2 3">
    <name type="scientific">Corynebacterium oculi</name>
    <dbReference type="NCBI Taxonomy" id="1544416"/>
    <lineage>
        <taxon>Bacteria</taxon>
        <taxon>Bacillati</taxon>
        <taxon>Actinomycetota</taxon>
        <taxon>Actinomycetes</taxon>
        <taxon>Mycobacteriales</taxon>
        <taxon>Corynebacteriaceae</taxon>
        <taxon>Corynebacterium</taxon>
    </lineage>
</organism>
<keyword evidence="3" id="KW-1185">Reference proteome</keyword>
<dbReference type="STRING" id="1544416.Cocul_02118"/>
<dbReference type="PATRIC" id="fig|1544416.3.peg.2113"/>
<comment type="caution">
    <text evidence="2">The sequence shown here is derived from an EMBL/GenBank/DDBJ whole genome shotgun (WGS) entry which is preliminary data.</text>
</comment>
<reference evidence="2 3" key="1">
    <citation type="submission" date="2015-10" db="EMBL/GenBank/DDBJ databases">
        <title>Corynebacteirum lowii and Corynebacterium oculi species nova, derived from human clinical disease and and emended description of Corynebacterium mastiditis.</title>
        <authorList>
            <person name="Bernard K."/>
            <person name="Pacheco A.L."/>
            <person name="Mcdougall C."/>
            <person name="Burtx T."/>
            <person name="Weibe D."/>
            <person name="Tyler S."/>
            <person name="Olson A.B."/>
            <person name="Cnockaert M."/>
            <person name="Eguchi H."/>
            <person name="Kuwahara T."/>
            <person name="Nakayama-Imaohji H."/>
            <person name="Boudewijins M."/>
            <person name="Van Hoecke F."/>
            <person name="Bernier A.-M."/>
            <person name="Vandamme P."/>
        </authorList>
    </citation>
    <scope>NUCLEOTIDE SEQUENCE [LARGE SCALE GENOMIC DNA]</scope>
    <source>
        <strain evidence="2 3">NML 130210</strain>
    </source>
</reference>
<dbReference type="RefSeq" id="WP_055123186.1">
    <property type="nucleotide sequence ID" value="NZ_LKST01000004.1"/>
</dbReference>
<feature type="chain" id="PRO_5006184484" description="META domain protein" evidence="1">
    <location>
        <begin position="27"/>
        <end position="163"/>
    </location>
</feature>
<feature type="signal peptide" evidence="1">
    <location>
        <begin position="1"/>
        <end position="26"/>
    </location>
</feature>
<dbReference type="OrthoDB" id="4412202at2"/>
<dbReference type="Proteomes" id="UP000050517">
    <property type="component" value="Unassembled WGS sequence"/>
</dbReference>
<evidence type="ECO:0000313" key="3">
    <source>
        <dbReference type="Proteomes" id="UP000050517"/>
    </source>
</evidence>
<protein>
    <recommendedName>
        <fullName evidence="4">META domain protein</fullName>
    </recommendedName>
</protein>
<keyword evidence="1" id="KW-0732">Signal</keyword>
<evidence type="ECO:0000313" key="2">
    <source>
        <dbReference type="EMBL" id="KQB83145.1"/>
    </source>
</evidence>
<dbReference type="AlphaFoldDB" id="A0A0Q0U721"/>
<evidence type="ECO:0008006" key="4">
    <source>
        <dbReference type="Google" id="ProtNLM"/>
    </source>
</evidence>
<dbReference type="EMBL" id="LKST01000004">
    <property type="protein sequence ID" value="KQB83145.1"/>
    <property type="molecule type" value="Genomic_DNA"/>
</dbReference>
<name>A0A0Q0U721_9CORY</name>
<sequence length="163" mass="16464">MTRPPLPTAVAALCGLTLAATLAACAAEPGAIAGPTWQVTGLYLDPRDSGDLPASVAGLAAFSFGETTITGSTGCARVQGIVRFSKDGSDSSAQEADAVTFEQIDVEDAPADCQGGAAHVDSALRDLLTGEYTLAQPSDAELVLTQRSQAVDAPAIRLTTDAG</sequence>
<dbReference type="PROSITE" id="PS51257">
    <property type="entry name" value="PROKAR_LIPOPROTEIN"/>
    <property type="match status" value="1"/>
</dbReference>
<accession>A0A0Q0U721</accession>
<evidence type="ECO:0000256" key="1">
    <source>
        <dbReference type="SAM" id="SignalP"/>
    </source>
</evidence>
<gene>
    <name evidence="2" type="ORF">Cocul_02118</name>
</gene>
<proteinExistence type="predicted"/>